<protein>
    <submittedName>
        <fullName evidence="1">Uncharacterized protein</fullName>
    </submittedName>
</protein>
<accession>A0A0J8VJE5</accession>
<name>A0A0J8VJE5_9ENTR</name>
<organism evidence="1 2">
    <name type="scientific">Franconibacter pulveris</name>
    <dbReference type="NCBI Taxonomy" id="435910"/>
    <lineage>
        <taxon>Bacteria</taxon>
        <taxon>Pseudomonadati</taxon>
        <taxon>Pseudomonadota</taxon>
        <taxon>Gammaproteobacteria</taxon>
        <taxon>Enterobacterales</taxon>
        <taxon>Enterobacteriaceae</taxon>
        <taxon>Franconibacter</taxon>
    </lineage>
</organism>
<dbReference type="Proteomes" id="UP000037315">
    <property type="component" value="Unassembled WGS sequence"/>
</dbReference>
<comment type="caution">
    <text evidence="1">The sequence shown here is derived from an EMBL/GenBank/DDBJ whole genome shotgun (WGS) entry which is preliminary data.</text>
</comment>
<gene>
    <name evidence="1" type="ORF">ACH50_18710</name>
</gene>
<proteinExistence type="predicted"/>
<dbReference type="PATRIC" id="fig|1656095.3.peg.2398"/>
<evidence type="ECO:0000313" key="1">
    <source>
        <dbReference type="EMBL" id="KMV33281.1"/>
    </source>
</evidence>
<sequence length="100" mass="11627">MRVAKSWWEGKGKSLEAITCVAARLGRIFAPARLKNFTAQKKRKSLRKPQVRRTVKMRLQAVSKLGFILRKIGYYLIQKDSLFWVVRRKKAEQNISPPAK</sequence>
<dbReference type="EMBL" id="LFEJ01000024">
    <property type="protein sequence ID" value="KMV33281.1"/>
    <property type="molecule type" value="Genomic_DNA"/>
</dbReference>
<keyword evidence="2" id="KW-1185">Reference proteome</keyword>
<reference evidence="1 2" key="1">
    <citation type="submission" date="2015-06" db="EMBL/GenBank/DDBJ databases">
        <title>Genome sequencing of Cronobacter sp. strain DJ34 isolated from petroleum contaminated sludge of Duliajan Oil Fields, Assam, India.</title>
        <authorList>
            <person name="Pal S."/>
            <person name="Banerjee T.D."/>
            <person name="Roy A."/>
            <person name="Sar P."/>
            <person name="Kazy S.K."/>
        </authorList>
    </citation>
    <scope>NUCLEOTIDE SEQUENCE [LARGE SCALE GENOMIC DNA]</scope>
    <source>
        <strain evidence="1 2">DJ34</strain>
    </source>
</reference>
<dbReference type="AlphaFoldDB" id="A0A0J8VJE5"/>
<evidence type="ECO:0000313" key="2">
    <source>
        <dbReference type="Proteomes" id="UP000037315"/>
    </source>
</evidence>